<dbReference type="PRINTS" id="PR00039">
    <property type="entry name" value="HTHLYSR"/>
</dbReference>
<dbReference type="Proteomes" id="UP000199073">
    <property type="component" value="Unassembled WGS sequence"/>
</dbReference>
<evidence type="ECO:0000256" key="2">
    <source>
        <dbReference type="ARBA" id="ARBA00023015"/>
    </source>
</evidence>
<dbReference type="SUPFAM" id="SSF53850">
    <property type="entry name" value="Periplasmic binding protein-like II"/>
    <property type="match status" value="1"/>
</dbReference>
<dbReference type="InterPro" id="IPR005119">
    <property type="entry name" value="LysR_subst-bd"/>
</dbReference>
<evidence type="ECO:0000256" key="4">
    <source>
        <dbReference type="ARBA" id="ARBA00023163"/>
    </source>
</evidence>
<proteinExistence type="inferred from homology"/>
<evidence type="ECO:0000256" key="3">
    <source>
        <dbReference type="ARBA" id="ARBA00023125"/>
    </source>
</evidence>
<dbReference type="STRING" id="91360.SAMN05660330_01286"/>
<sequence length="318" mass="35843">MNVDFNRLRIFYYIHSSLSITAAADQLHITPSAVSQQLKKLEEEMDTRLFIRLHKRLVPTATGVRLFQLVKPLLTDLDTGLKAIREELSEPAGLLRIGAPMEFGSRYLPHIIASFCNRYPKVKFTLELGRPGALLGKVNRAEVDFAFVDTFPTRSQPYGSYQNFTISPIIEEQVVLACSRTYFNSHIAGDESCKRLESGQFISQQPDARAITNWFLHHFGKPPGQLDIVVQVENHQAVLSSIRHNLGMGIIVSHLAWDDIRSGTIVIIRGESEQTKNRISLVQLRDKIPSAAEKTFIAHFNVVATKSKTLQQLKLIPQ</sequence>
<dbReference type="Pfam" id="PF00126">
    <property type="entry name" value="HTH_1"/>
    <property type="match status" value="1"/>
</dbReference>
<reference evidence="6 7" key="1">
    <citation type="submission" date="2016-10" db="EMBL/GenBank/DDBJ databases">
        <authorList>
            <person name="de Groot N.N."/>
        </authorList>
    </citation>
    <scope>NUCLEOTIDE SEQUENCE [LARGE SCALE GENOMIC DNA]</scope>
    <source>
        <strain evidence="6 7">DSM 12130</strain>
    </source>
</reference>
<dbReference type="Gene3D" id="1.10.10.10">
    <property type="entry name" value="Winged helix-like DNA-binding domain superfamily/Winged helix DNA-binding domain"/>
    <property type="match status" value="1"/>
</dbReference>
<organism evidence="6 7">
    <name type="scientific">Desulforhopalus singaporensis</name>
    <dbReference type="NCBI Taxonomy" id="91360"/>
    <lineage>
        <taxon>Bacteria</taxon>
        <taxon>Pseudomonadati</taxon>
        <taxon>Thermodesulfobacteriota</taxon>
        <taxon>Desulfobulbia</taxon>
        <taxon>Desulfobulbales</taxon>
        <taxon>Desulfocapsaceae</taxon>
        <taxon>Desulforhopalus</taxon>
    </lineage>
</organism>
<dbReference type="InterPro" id="IPR036388">
    <property type="entry name" value="WH-like_DNA-bd_sf"/>
</dbReference>
<dbReference type="AlphaFoldDB" id="A0A1H0N7L3"/>
<evidence type="ECO:0000259" key="5">
    <source>
        <dbReference type="PROSITE" id="PS50931"/>
    </source>
</evidence>
<gene>
    <name evidence="6" type="ORF">SAMN05660330_01286</name>
</gene>
<dbReference type="Gene3D" id="3.40.190.290">
    <property type="match status" value="1"/>
</dbReference>
<dbReference type="InterPro" id="IPR036390">
    <property type="entry name" value="WH_DNA-bd_sf"/>
</dbReference>
<dbReference type="EMBL" id="FNJI01000007">
    <property type="protein sequence ID" value="SDO88719.1"/>
    <property type="molecule type" value="Genomic_DNA"/>
</dbReference>
<dbReference type="PANTHER" id="PTHR30126">
    <property type="entry name" value="HTH-TYPE TRANSCRIPTIONAL REGULATOR"/>
    <property type="match status" value="1"/>
</dbReference>
<dbReference type="PROSITE" id="PS50931">
    <property type="entry name" value="HTH_LYSR"/>
    <property type="match status" value="1"/>
</dbReference>
<dbReference type="GO" id="GO:0003700">
    <property type="term" value="F:DNA-binding transcription factor activity"/>
    <property type="evidence" value="ECO:0007669"/>
    <property type="project" value="InterPro"/>
</dbReference>
<feature type="domain" description="HTH lysR-type" evidence="5">
    <location>
        <begin position="3"/>
        <end position="60"/>
    </location>
</feature>
<protein>
    <submittedName>
        <fullName evidence="6">DNA-binding transcriptional regulator, LysR family</fullName>
    </submittedName>
</protein>
<dbReference type="GO" id="GO:0000976">
    <property type="term" value="F:transcription cis-regulatory region binding"/>
    <property type="evidence" value="ECO:0007669"/>
    <property type="project" value="TreeGrafter"/>
</dbReference>
<evidence type="ECO:0000313" key="6">
    <source>
        <dbReference type="EMBL" id="SDO88719.1"/>
    </source>
</evidence>
<keyword evidence="2" id="KW-0805">Transcription regulation</keyword>
<dbReference type="CDD" id="cd00090">
    <property type="entry name" value="HTH_ARSR"/>
    <property type="match status" value="1"/>
</dbReference>
<keyword evidence="7" id="KW-1185">Reference proteome</keyword>
<evidence type="ECO:0000256" key="1">
    <source>
        <dbReference type="ARBA" id="ARBA00009437"/>
    </source>
</evidence>
<dbReference type="FunFam" id="1.10.10.10:FF:000001">
    <property type="entry name" value="LysR family transcriptional regulator"/>
    <property type="match status" value="1"/>
</dbReference>
<accession>A0A1H0N7L3</accession>
<name>A0A1H0N7L3_9BACT</name>
<keyword evidence="4" id="KW-0804">Transcription</keyword>
<evidence type="ECO:0000313" key="7">
    <source>
        <dbReference type="Proteomes" id="UP000199073"/>
    </source>
</evidence>
<comment type="similarity">
    <text evidence="1">Belongs to the LysR transcriptional regulatory family.</text>
</comment>
<dbReference type="OrthoDB" id="9785745at2"/>
<dbReference type="Pfam" id="PF03466">
    <property type="entry name" value="LysR_substrate"/>
    <property type="match status" value="1"/>
</dbReference>
<dbReference type="InterPro" id="IPR011991">
    <property type="entry name" value="ArsR-like_HTH"/>
</dbReference>
<dbReference type="InterPro" id="IPR000847">
    <property type="entry name" value="LysR_HTH_N"/>
</dbReference>
<keyword evidence="3 6" id="KW-0238">DNA-binding</keyword>
<dbReference type="RefSeq" id="WP_092220934.1">
    <property type="nucleotide sequence ID" value="NZ_FNJI01000007.1"/>
</dbReference>
<dbReference type="PANTHER" id="PTHR30126:SF40">
    <property type="entry name" value="HTH-TYPE TRANSCRIPTIONAL REGULATOR GLTR"/>
    <property type="match status" value="1"/>
</dbReference>
<dbReference type="CDD" id="cd05466">
    <property type="entry name" value="PBP2_LTTR_substrate"/>
    <property type="match status" value="1"/>
</dbReference>
<dbReference type="SUPFAM" id="SSF46785">
    <property type="entry name" value="Winged helix' DNA-binding domain"/>
    <property type="match status" value="1"/>
</dbReference>